<evidence type="ECO:0000256" key="1">
    <source>
        <dbReference type="SAM" id="MobiDB-lite"/>
    </source>
</evidence>
<dbReference type="CDD" id="cd00010">
    <property type="entry name" value="AAI_LTSS"/>
    <property type="match status" value="1"/>
</dbReference>
<dbReference type="InterPro" id="IPR016140">
    <property type="entry name" value="Bifunc_inhib/LTP/seed_store"/>
</dbReference>
<dbReference type="SUPFAM" id="SSF47699">
    <property type="entry name" value="Bifunctional inhibitor/lipid-transfer protein/seed storage 2S albumin"/>
    <property type="match status" value="1"/>
</dbReference>
<dbReference type="PANTHER" id="PTHR35747">
    <property type="entry name" value="BIFUNCTIONAL INHIBITOR/LIPID-TRANSFER PROTEIN/SEED STORAGE 2S ALBUMIN SUPERFAMILY PROTEIN"/>
    <property type="match status" value="1"/>
</dbReference>
<evidence type="ECO:0000313" key="4">
    <source>
        <dbReference type="Proteomes" id="UP000504609"/>
    </source>
</evidence>
<dbReference type="RefSeq" id="XP_022959376.1">
    <property type="nucleotide sequence ID" value="XM_023103608.1"/>
</dbReference>
<dbReference type="Proteomes" id="UP000504609">
    <property type="component" value="Unplaced"/>
</dbReference>
<dbReference type="Pfam" id="PF14368">
    <property type="entry name" value="LTP_2"/>
    <property type="match status" value="1"/>
</dbReference>
<evidence type="ECO:0000259" key="3">
    <source>
        <dbReference type="Pfam" id="PF14368"/>
    </source>
</evidence>
<feature type="signal peptide" evidence="2">
    <location>
        <begin position="1"/>
        <end position="17"/>
    </location>
</feature>
<feature type="chain" id="PRO_5026927796" evidence="2">
    <location>
        <begin position="18"/>
        <end position="220"/>
    </location>
</feature>
<dbReference type="KEGG" id="cmos:111460365"/>
<keyword evidence="2" id="KW-0732">Signal</keyword>
<name>A0A6J1H4P5_CUCMO</name>
<dbReference type="AlphaFoldDB" id="A0A6J1H4P5"/>
<reference evidence="5" key="1">
    <citation type="submission" date="2025-08" db="UniProtKB">
        <authorList>
            <consortium name="RefSeq"/>
        </authorList>
    </citation>
    <scope>IDENTIFICATION</scope>
    <source>
        <tissue evidence="5">Young leaves</tissue>
    </source>
</reference>
<sequence>MAVFISVLKSLIAVLTASMAMVAMSPPTGCTTRELLLLSPCLPFISAPPNNLSDSVPSSCCEAFSSAYGSGGGICLCYFLRDPQILGFPLNNTKLIALSSICPLSDGTHLEMNSSLDSLCSASRTLPPLQSSKIPGIQEPDSPAEENTPPPAMASPPSTLVSPPPQPPPADELPPSPSSATAKGFSMARDCIGLFLTGSLFLLHTHPFLELFSDILCILL</sequence>
<protein>
    <submittedName>
        <fullName evidence="5">Uncharacterized protein LOC111460365</fullName>
    </submittedName>
</protein>
<evidence type="ECO:0000313" key="5">
    <source>
        <dbReference type="RefSeq" id="XP_022959376.1"/>
    </source>
</evidence>
<dbReference type="InterPro" id="IPR036312">
    <property type="entry name" value="Bifun_inhib/LTP/seed_sf"/>
</dbReference>
<dbReference type="PANTHER" id="PTHR35747:SF2">
    <property type="entry name" value="NON-SPECIFIC LIPID TRANSFER PROTEIN GPI-ANCHORED 25"/>
    <property type="match status" value="1"/>
</dbReference>
<keyword evidence="4" id="KW-1185">Reference proteome</keyword>
<gene>
    <name evidence="5" type="primary">LOC111460365</name>
</gene>
<evidence type="ECO:0000256" key="2">
    <source>
        <dbReference type="SAM" id="SignalP"/>
    </source>
</evidence>
<proteinExistence type="predicted"/>
<dbReference type="Gene3D" id="1.10.110.10">
    <property type="entry name" value="Plant lipid-transfer and hydrophobic proteins"/>
    <property type="match status" value="1"/>
</dbReference>
<dbReference type="GeneID" id="111460365"/>
<feature type="domain" description="Bifunctional inhibitor/plant lipid transfer protein/seed storage helical" evidence="3">
    <location>
        <begin position="14"/>
        <end position="106"/>
    </location>
</feature>
<dbReference type="InterPro" id="IPR053353">
    <property type="entry name" value="Plant_LTP_GPI-anchored"/>
</dbReference>
<feature type="compositionally biased region" description="Pro residues" evidence="1">
    <location>
        <begin position="162"/>
        <end position="177"/>
    </location>
</feature>
<feature type="region of interest" description="Disordered" evidence="1">
    <location>
        <begin position="130"/>
        <end position="181"/>
    </location>
</feature>
<accession>A0A6J1H4P5</accession>
<organism evidence="4 5">
    <name type="scientific">Cucurbita moschata</name>
    <name type="common">Winter crookneck squash</name>
    <name type="synonym">Cucurbita pepo var. moschata</name>
    <dbReference type="NCBI Taxonomy" id="3662"/>
    <lineage>
        <taxon>Eukaryota</taxon>
        <taxon>Viridiplantae</taxon>
        <taxon>Streptophyta</taxon>
        <taxon>Embryophyta</taxon>
        <taxon>Tracheophyta</taxon>
        <taxon>Spermatophyta</taxon>
        <taxon>Magnoliopsida</taxon>
        <taxon>eudicotyledons</taxon>
        <taxon>Gunneridae</taxon>
        <taxon>Pentapetalae</taxon>
        <taxon>rosids</taxon>
        <taxon>fabids</taxon>
        <taxon>Cucurbitales</taxon>
        <taxon>Cucurbitaceae</taxon>
        <taxon>Cucurbiteae</taxon>
        <taxon>Cucurbita</taxon>
    </lineage>
</organism>